<dbReference type="RefSeq" id="WP_339964556.1">
    <property type="nucleotide sequence ID" value="NZ_JBBHJY010000001.1"/>
</dbReference>
<keyword evidence="1" id="KW-0560">Oxidoreductase</keyword>
<keyword evidence="4" id="KW-1185">Reference proteome</keyword>
<sequence>MPSRRDLIRMSDAEAIEFLRSECKTVLGTIGKDGIPHMVTLYYGVDPEGRIVISSFAKAQKVVNCERDPRATITVETGTAYHEIKSVMAQCNVEIIRDFEPMRAAMQYIRSANPRQHTEEAQEQIRASYAKRVVLRLTPFRLISWDHSKLGEKY</sequence>
<dbReference type="Pfam" id="PF01243">
    <property type="entry name" value="PNPOx_N"/>
    <property type="match status" value="1"/>
</dbReference>
<dbReference type="EMBL" id="JBBHJY010000001">
    <property type="protein sequence ID" value="MEJ6008883.1"/>
    <property type="molecule type" value="Genomic_DNA"/>
</dbReference>
<dbReference type="PANTHER" id="PTHR35176">
    <property type="entry name" value="HEME OXYGENASE HI_0854-RELATED"/>
    <property type="match status" value="1"/>
</dbReference>
<reference evidence="3 4" key="1">
    <citation type="submission" date="2024-03" db="EMBL/GenBank/DDBJ databases">
        <authorList>
            <person name="Jo J.-H."/>
        </authorList>
    </citation>
    <scope>NUCLEOTIDE SEQUENCE [LARGE SCALE GENOMIC DNA]</scope>
    <source>
        <strain evidence="3 4">AS3R-12</strain>
    </source>
</reference>
<dbReference type="InterPro" id="IPR012349">
    <property type="entry name" value="Split_barrel_FMN-bd"/>
</dbReference>
<feature type="domain" description="Pyridoxamine 5'-phosphate oxidase N-terminal" evidence="2">
    <location>
        <begin position="14"/>
        <end position="143"/>
    </location>
</feature>
<name>A0ABU8S4J7_9SPHN</name>
<dbReference type="Gene3D" id="2.30.110.10">
    <property type="entry name" value="Electron Transport, Fmn-binding Protein, Chain A"/>
    <property type="match status" value="1"/>
</dbReference>
<dbReference type="Proteomes" id="UP001379235">
    <property type="component" value="Unassembled WGS sequence"/>
</dbReference>
<dbReference type="SUPFAM" id="SSF50475">
    <property type="entry name" value="FMN-binding split barrel"/>
    <property type="match status" value="1"/>
</dbReference>
<dbReference type="InterPro" id="IPR052019">
    <property type="entry name" value="F420H2_bilvrd_red/Heme_oxyg"/>
</dbReference>
<evidence type="ECO:0000256" key="1">
    <source>
        <dbReference type="ARBA" id="ARBA00023002"/>
    </source>
</evidence>
<protein>
    <submittedName>
        <fullName evidence="3">Pyridoxamine 5'-phosphate oxidase family protein</fullName>
    </submittedName>
</protein>
<accession>A0ABU8S4J7</accession>
<dbReference type="PANTHER" id="PTHR35176:SF6">
    <property type="entry name" value="HEME OXYGENASE HI_0854-RELATED"/>
    <property type="match status" value="1"/>
</dbReference>
<proteinExistence type="predicted"/>
<dbReference type="InterPro" id="IPR011576">
    <property type="entry name" value="Pyridox_Oxase_N"/>
</dbReference>
<evidence type="ECO:0000313" key="4">
    <source>
        <dbReference type="Proteomes" id="UP001379235"/>
    </source>
</evidence>
<evidence type="ECO:0000313" key="3">
    <source>
        <dbReference type="EMBL" id="MEJ6008883.1"/>
    </source>
</evidence>
<organism evidence="3 4">
    <name type="scientific">Novosphingobium aquae</name>
    <dbReference type="NCBI Taxonomy" id="3133435"/>
    <lineage>
        <taxon>Bacteria</taxon>
        <taxon>Pseudomonadati</taxon>
        <taxon>Pseudomonadota</taxon>
        <taxon>Alphaproteobacteria</taxon>
        <taxon>Sphingomonadales</taxon>
        <taxon>Sphingomonadaceae</taxon>
        <taxon>Novosphingobium</taxon>
    </lineage>
</organism>
<evidence type="ECO:0000259" key="2">
    <source>
        <dbReference type="Pfam" id="PF01243"/>
    </source>
</evidence>
<gene>
    <name evidence="3" type="ORF">WG900_03005</name>
</gene>
<comment type="caution">
    <text evidence="3">The sequence shown here is derived from an EMBL/GenBank/DDBJ whole genome shotgun (WGS) entry which is preliminary data.</text>
</comment>